<keyword evidence="3" id="KW-1185">Reference proteome</keyword>
<dbReference type="InterPro" id="IPR053261">
    <property type="entry name" value="Polyketide-peptide_reg"/>
</dbReference>
<dbReference type="RefSeq" id="XP_018073019.1">
    <property type="nucleotide sequence ID" value="XM_018219660.1"/>
</dbReference>
<evidence type="ECO:0000256" key="1">
    <source>
        <dbReference type="SAM" id="MobiDB-lite"/>
    </source>
</evidence>
<name>A0A194XEU9_MOLSC</name>
<dbReference type="InterPro" id="IPR016084">
    <property type="entry name" value="Haem_Oase-like_multi-hlx"/>
</dbReference>
<feature type="compositionally biased region" description="Pro residues" evidence="1">
    <location>
        <begin position="314"/>
        <end position="334"/>
    </location>
</feature>
<feature type="compositionally biased region" description="Polar residues" evidence="1">
    <location>
        <begin position="360"/>
        <end position="369"/>
    </location>
</feature>
<evidence type="ECO:0000313" key="3">
    <source>
        <dbReference type="Proteomes" id="UP000070700"/>
    </source>
</evidence>
<reference evidence="2 3" key="1">
    <citation type="submission" date="2015-10" db="EMBL/GenBank/DDBJ databases">
        <title>Full genome of DAOMC 229536 Phialocephala scopiformis, a fungal endophyte of spruce producing the potent anti-insectan compound rugulosin.</title>
        <authorList>
            <consortium name="DOE Joint Genome Institute"/>
            <person name="Walker A.K."/>
            <person name="Frasz S.L."/>
            <person name="Seifert K.A."/>
            <person name="Miller J.D."/>
            <person name="Mondo S.J."/>
            <person name="Labutti K."/>
            <person name="Lipzen A."/>
            <person name="Dockter R."/>
            <person name="Kennedy M."/>
            <person name="Grigoriev I.V."/>
            <person name="Spatafora J.W."/>
        </authorList>
    </citation>
    <scope>NUCLEOTIDE SEQUENCE [LARGE SCALE GENOMIC DNA]</scope>
    <source>
        <strain evidence="2 3">CBS 120377</strain>
    </source>
</reference>
<feature type="region of interest" description="Disordered" evidence="1">
    <location>
        <begin position="1"/>
        <end position="198"/>
    </location>
</feature>
<organism evidence="2 3">
    <name type="scientific">Mollisia scopiformis</name>
    <name type="common">Conifer needle endophyte fungus</name>
    <name type="synonym">Phialocephala scopiformis</name>
    <dbReference type="NCBI Taxonomy" id="149040"/>
    <lineage>
        <taxon>Eukaryota</taxon>
        <taxon>Fungi</taxon>
        <taxon>Dikarya</taxon>
        <taxon>Ascomycota</taxon>
        <taxon>Pezizomycotina</taxon>
        <taxon>Leotiomycetes</taxon>
        <taxon>Helotiales</taxon>
        <taxon>Mollisiaceae</taxon>
        <taxon>Mollisia</taxon>
    </lineage>
</organism>
<feature type="region of interest" description="Disordered" evidence="1">
    <location>
        <begin position="255"/>
        <end position="279"/>
    </location>
</feature>
<dbReference type="PANTHER" id="PTHR41813:SF2">
    <property type="entry name" value="REGULATOR PAB1642, PUTATIVE (AFU_ORTHOLOGUE AFUA_3G11955)-RELATED"/>
    <property type="match status" value="1"/>
</dbReference>
<evidence type="ECO:0000313" key="2">
    <source>
        <dbReference type="EMBL" id="KUJ18664.1"/>
    </source>
</evidence>
<protein>
    <submittedName>
        <fullName evidence="2">Uncharacterized protein</fullName>
    </submittedName>
</protein>
<dbReference type="Gene3D" id="1.20.910.10">
    <property type="entry name" value="Heme oxygenase-like"/>
    <property type="match status" value="2"/>
</dbReference>
<proteinExistence type="predicted"/>
<feature type="compositionally biased region" description="Basic and acidic residues" evidence="1">
    <location>
        <begin position="60"/>
        <end position="69"/>
    </location>
</feature>
<sequence length="760" mass="82454">MAAPYERQWITPPKITAPSTPEVEKTVTKPPEPTTSPILPPKTPRKFVPALPSNPRPKRRPSEDLRDPPQDFQAPLPSRAASTAARVETVRRPSILKSPKAARSFNTKSPVSPPPIKLPSPVRRDSRGWQEAVRSPVKVPLPVRKDSLESQNDATSPVQVPSPVRKDSYNSPTKNVESPKSWAPQAVDSPVQSPLNAITPNSQLQEPLYLRVIDIPSSQRSSDTMPVGYSLEATNVANNVLSASPIAMTPGGLLESLGAADASPPSSGDESDPKTPLTPLIEVRPSLQPAPLNLKAQATIETVVIEPSALTPPAKTPSPPPETALPPIPEPRPTQPAHKRALSVKFKAQTTTDPSRRKTSNPSSLGSLAPRSLSTHLLSLGNAPRKLYLATHSPFLRSVSTCKANTALLSQYLARERLYLHSTLRLLSLLLANVILPTRPSGLVSRRRGGIRDKMRQEIEKAERERKAQAQKGQKDFGPGMGANLGVEVASGVANLGMGMVLGGIVGIGTGVGMKTASGSAGVGLSNLGNSATDPPEEEERISEVVENVHRDVGERAVGFLVASIARTRKTLDLFEEVSEDISGIDLDGSEAEHGEGGEMTALTMFTRLFGEIGGAVEKRERSVLAGLVMLFAREKAHLDAWLEVKATLSTRPQTRPASVSISQKRKSEPDRGAIRVYLLPEFTSDESVSYVEELGKLVDDLWADKYIKRDRDSRFLERKDLLEAKKGRMRGGGWEDDIKGLEEFFEMVLDIQGRFWPVC</sequence>
<accession>A0A194XEU9</accession>
<dbReference type="PANTHER" id="PTHR41813">
    <property type="entry name" value="REGULATOR PAB1642, PUTATIVE (AFU_ORTHOLOGUE AFUA_3G11955)-RELATED"/>
    <property type="match status" value="1"/>
</dbReference>
<gene>
    <name evidence="2" type="ORF">LY89DRAFT_732219</name>
</gene>
<dbReference type="Proteomes" id="UP000070700">
    <property type="component" value="Unassembled WGS sequence"/>
</dbReference>
<dbReference type="GeneID" id="28829386"/>
<dbReference type="KEGG" id="psco:LY89DRAFT_732219"/>
<feature type="compositionally biased region" description="Polar residues" evidence="1">
    <location>
        <begin position="169"/>
        <end position="178"/>
    </location>
</feature>
<feature type="region of interest" description="Disordered" evidence="1">
    <location>
        <begin position="309"/>
        <end position="369"/>
    </location>
</feature>
<dbReference type="AlphaFoldDB" id="A0A194XEU9"/>
<feature type="compositionally biased region" description="Polar residues" evidence="1">
    <location>
        <begin position="149"/>
        <end position="159"/>
    </location>
</feature>
<feature type="compositionally biased region" description="Pro residues" evidence="1">
    <location>
        <begin position="30"/>
        <end position="42"/>
    </location>
</feature>
<dbReference type="OrthoDB" id="37730at2759"/>
<dbReference type="EMBL" id="KQ947412">
    <property type="protein sequence ID" value="KUJ18664.1"/>
    <property type="molecule type" value="Genomic_DNA"/>
</dbReference>
<dbReference type="InParanoid" id="A0A194XEU9"/>